<evidence type="ECO:0000259" key="4">
    <source>
        <dbReference type="Pfam" id="PF01232"/>
    </source>
</evidence>
<feature type="domain" description="Mannitol dehydrogenase N-terminal" evidence="4">
    <location>
        <begin position="29"/>
        <end position="266"/>
    </location>
</feature>
<dbReference type="SUPFAM" id="SSF51735">
    <property type="entry name" value="NAD(P)-binding Rossmann-fold domains"/>
    <property type="match status" value="1"/>
</dbReference>
<evidence type="ECO:0000313" key="7">
    <source>
        <dbReference type="Proteomes" id="UP000092024"/>
    </source>
</evidence>
<dbReference type="GO" id="GO:0005829">
    <property type="term" value="C:cytosol"/>
    <property type="evidence" value="ECO:0007669"/>
    <property type="project" value="TreeGrafter"/>
</dbReference>
<dbReference type="InterPro" id="IPR000669">
    <property type="entry name" value="Mannitol_DH"/>
</dbReference>
<evidence type="ECO:0000313" key="6">
    <source>
        <dbReference type="EMBL" id="OBR63205.1"/>
    </source>
</evidence>
<sequence>MTSVRLGQEVLGESGKERLEALRSAPVTVLQIGEGNFLRGFVDLMLYESRKKGIYTGSVAVVQPRPGGKPKIEALAEQDGLYTVVVRGLEAGKPVERKEVVEIFGRVFDPYSNWETFLDIAKGPELRVVVSNTTEAGIAYRPEALVDGQPAVSYPGKLTQLLYARYLAFDGDKTRGLYIFPCELLERNGDALKECVLHYCKDWDLPEAFVQWVLEHNRFLNSLVDRIVTGYPDEAQAEAWFKEWGYRDPMLTTAEPYHLWVIEGEPELENVLPLVRSGLNVHWVEELKPYQQRKVRILNGAHTLMALVGLVHGLKEVRETMEHPEWGALVKRTIGQEIIPSLPYDKQELESYAEEVAGRFLNPFIRHRLSDIAMNSLSKFKTRLLPSIAFYYENDLPDGLLHGLAGLLRYYKIASGEDGFEGHDLNGERYIVKDDAVLLETIAEVWAAAEGQHQPLQETLRKLLALEQLWGVDLNASAPGLAEAAANLIAQWEETDHEQRS</sequence>
<feature type="domain" description="Mannitol dehydrogenase C-terminal" evidence="5">
    <location>
        <begin position="287"/>
        <end position="483"/>
    </location>
</feature>
<dbReference type="InterPro" id="IPR013328">
    <property type="entry name" value="6PGD_dom2"/>
</dbReference>
<dbReference type="InterPro" id="IPR013118">
    <property type="entry name" value="Mannitol_DH_C"/>
</dbReference>
<keyword evidence="2" id="KW-0520">NAD</keyword>
<proteinExistence type="predicted"/>
<dbReference type="OrthoDB" id="9768714at2"/>
<dbReference type="InterPro" id="IPR013131">
    <property type="entry name" value="Mannitol_DH_N"/>
</dbReference>
<keyword evidence="7" id="KW-1185">Reference proteome</keyword>
<dbReference type="GO" id="GO:0008926">
    <property type="term" value="F:mannitol-1-phosphate 5-dehydrogenase activity"/>
    <property type="evidence" value="ECO:0007669"/>
    <property type="project" value="UniProtKB-EC"/>
</dbReference>
<dbReference type="GO" id="GO:0019592">
    <property type="term" value="P:mannitol catabolic process"/>
    <property type="evidence" value="ECO:0007669"/>
    <property type="project" value="TreeGrafter"/>
</dbReference>
<accession>A0A1A5YCT1</accession>
<dbReference type="PANTHER" id="PTHR30524:SF0">
    <property type="entry name" value="ALTRONATE OXIDOREDUCTASE-RELATED"/>
    <property type="match status" value="1"/>
</dbReference>
<dbReference type="STRING" id="1844972.A7K91_24935"/>
<evidence type="ECO:0000259" key="5">
    <source>
        <dbReference type="Pfam" id="PF08125"/>
    </source>
</evidence>
<keyword evidence="1" id="KW-0560">Oxidoreductase</keyword>
<comment type="caution">
    <text evidence="6">The sequence shown here is derived from an EMBL/GenBank/DDBJ whole genome shotgun (WGS) entry which is preliminary data.</text>
</comment>
<dbReference type="Gene3D" id="3.40.50.720">
    <property type="entry name" value="NAD(P)-binding Rossmann-like Domain"/>
    <property type="match status" value="1"/>
</dbReference>
<dbReference type="InterPro" id="IPR008927">
    <property type="entry name" value="6-PGluconate_DH-like_C_sf"/>
</dbReference>
<protein>
    <submittedName>
        <fullName evidence="6">Altronate oxidoreductase</fullName>
    </submittedName>
</protein>
<evidence type="ECO:0000256" key="1">
    <source>
        <dbReference type="ARBA" id="ARBA00023002"/>
    </source>
</evidence>
<dbReference type="PANTHER" id="PTHR30524">
    <property type="entry name" value="MANNITOL-1-PHOSPHATE 5-DEHYDROGENASE"/>
    <property type="match status" value="1"/>
</dbReference>
<dbReference type="RefSeq" id="WP_068686471.1">
    <property type="nucleotide sequence ID" value="NZ_LYPA01000074.1"/>
</dbReference>
<dbReference type="AlphaFoldDB" id="A0A1A5YCT1"/>
<dbReference type="NCBIfam" id="NF002969">
    <property type="entry name" value="PRK03643.1"/>
    <property type="match status" value="1"/>
</dbReference>
<dbReference type="Proteomes" id="UP000092024">
    <property type="component" value="Unassembled WGS sequence"/>
</dbReference>
<organism evidence="6 7">
    <name type="scientific">Paenibacillus oryzae</name>
    <dbReference type="NCBI Taxonomy" id="1844972"/>
    <lineage>
        <taxon>Bacteria</taxon>
        <taxon>Bacillati</taxon>
        <taxon>Bacillota</taxon>
        <taxon>Bacilli</taxon>
        <taxon>Bacillales</taxon>
        <taxon>Paenibacillaceae</taxon>
        <taxon>Paenibacillus</taxon>
    </lineage>
</organism>
<dbReference type="EMBL" id="LYPA01000074">
    <property type="protein sequence ID" value="OBR63205.1"/>
    <property type="molecule type" value="Genomic_DNA"/>
</dbReference>
<dbReference type="Pfam" id="PF08125">
    <property type="entry name" value="Mannitol_dh_C"/>
    <property type="match status" value="1"/>
</dbReference>
<dbReference type="InterPro" id="IPR036291">
    <property type="entry name" value="NAD(P)-bd_dom_sf"/>
</dbReference>
<dbReference type="Gene3D" id="1.10.1040.10">
    <property type="entry name" value="N-(1-d-carboxylethyl)-l-norvaline Dehydrogenase, domain 2"/>
    <property type="match status" value="1"/>
</dbReference>
<dbReference type="Pfam" id="PF01232">
    <property type="entry name" value="Mannitol_dh"/>
    <property type="match status" value="1"/>
</dbReference>
<comment type="catalytic activity">
    <reaction evidence="3">
        <text>D-mannitol 1-phosphate + NAD(+) = beta-D-fructose 6-phosphate + NADH + H(+)</text>
        <dbReference type="Rhea" id="RHEA:19661"/>
        <dbReference type="ChEBI" id="CHEBI:15378"/>
        <dbReference type="ChEBI" id="CHEBI:57540"/>
        <dbReference type="ChEBI" id="CHEBI:57634"/>
        <dbReference type="ChEBI" id="CHEBI:57945"/>
        <dbReference type="ChEBI" id="CHEBI:61381"/>
        <dbReference type="EC" id="1.1.1.17"/>
    </reaction>
</comment>
<reference evidence="6 7" key="1">
    <citation type="submission" date="2016-05" db="EMBL/GenBank/DDBJ databases">
        <title>Paenibacillus oryzae. sp. nov., isolated from the rice root.</title>
        <authorList>
            <person name="Zhang J."/>
            <person name="Zhang X."/>
        </authorList>
    </citation>
    <scope>NUCLEOTIDE SEQUENCE [LARGE SCALE GENOMIC DNA]</scope>
    <source>
        <strain evidence="6 7">1DrF-4</strain>
    </source>
</reference>
<name>A0A1A5YCT1_9BACL</name>
<gene>
    <name evidence="6" type="ORF">A7K91_24935</name>
</gene>
<dbReference type="SUPFAM" id="SSF48179">
    <property type="entry name" value="6-phosphogluconate dehydrogenase C-terminal domain-like"/>
    <property type="match status" value="1"/>
</dbReference>
<evidence type="ECO:0000256" key="3">
    <source>
        <dbReference type="ARBA" id="ARBA00048615"/>
    </source>
</evidence>
<evidence type="ECO:0000256" key="2">
    <source>
        <dbReference type="ARBA" id="ARBA00023027"/>
    </source>
</evidence>
<dbReference type="PRINTS" id="PR00084">
    <property type="entry name" value="MTLDHDRGNASE"/>
</dbReference>